<evidence type="ECO:0000256" key="5">
    <source>
        <dbReference type="SAM" id="Phobius"/>
    </source>
</evidence>
<comment type="similarity">
    <text evidence="1 3">Belongs to the GDA1/CD39 NTPase family.</text>
</comment>
<dbReference type="PROSITE" id="PS01238">
    <property type="entry name" value="GDA1_CD39_NTPASE"/>
    <property type="match status" value="1"/>
</dbReference>
<proteinExistence type="inferred from homology"/>
<keyword evidence="9" id="KW-1185">Reference proteome</keyword>
<gene>
    <name evidence="8" type="primary">YND1</name>
    <name evidence="8" type="ORF">H2201_000447</name>
</gene>
<dbReference type="InterPro" id="IPR000407">
    <property type="entry name" value="GDA1_CD39_NTPase"/>
</dbReference>
<keyword evidence="5" id="KW-0472">Membrane</keyword>
<evidence type="ECO:0000259" key="7">
    <source>
        <dbReference type="Pfam" id="PF00135"/>
    </source>
</evidence>
<feature type="signal peptide" evidence="6">
    <location>
        <begin position="1"/>
        <end position="20"/>
    </location>
</feature>
<evidence type="ECO:0000256" key="1">
    <source>
        <dbReference type="ARBA" id="ARBA00009283"/>
    </source>
</evidence>
<evidence type="ECO:0000256" key="3">
    <source>
        <dbReference type="RuleBase" id="RU003833"/>
    </source>
</evidence>
<sequence>MGLSIIVRTIILALASFTVATGSSGPIVDLGYAQHEGIRDNTLGITGYCGLHYAAAPTGRLRWQPPVNIEKRNNYSKHQVLNATAPGPQCLQQFPAWTISGPLTALAPAGNSASSEDYLLLDVIVPSVSKNASLPVIVQIHGGGYIQGNSTSYPGNFLVAQSQGGLIYVQIQYRLGALGFLSGSEIRKHEYPWWQPYHNDTILESQYRDLLSASNCTSLRCLRQLPYNTLATAIQSTYILGYQAGLYGHGDFYYGPSVDGSIILDLPSNEFERGHFSRIPLLTDRETYEGAFFSNFSLTDATEIDPDLQRVWPAAQPSFFTRLNELYPLSAFTGSYLGGPFITALASFIPTLTNNSAFWKRVAIFSDFIINCPTYYMGSALSHAGVPVWKMVFNAGSQTHASTAPYLLGPPGNVTSFIENQFIASNATLAAIMRDYFLSFATELDPNTASFSGVDRPYWPQYDTPADAAEFTVLEFPMGKWRYGVILDAGSSGTRVHIYRWLNSAKARKEASEQQLSSLPVLETKKQWTHKIHPGVSTFGEKPDRIGPDHLAELFEHALKYIPKHEVENTAVFLLATAGMRLLPDIQRKMLLAEICSYAQTHTAFQLPDCGIHIQVIPGETEGLYGWIAANYLLGGFDAANASDHGNGHHTYGFLDMGGASAQIAFAPNATEAEKHANDLTLLRLRTIGGDNLEYKVFSTTWLGYGVNEARKRFVKALVEASPDATELPDPCLPAGLNATTAGKPIEPGSPAAKGDEPHLLGTGRFSECISQTYPLLDKDAPCLDDPCLFHGSHVPAIDFDVNHFVGVSEYWHTTHEIFELAHVDKAYDFHTYQERVQEFCSQPYQKILDGVNSKKWGKKVDEETAIEVCFKASWLINMLHEGIGVPRVGLEHMKGGHNGTKAVIENAKAKGYLDPFQAINKINGTEVSWTLGKMVLYASSQIPPADNALAVGFGSNEPGIPDDFQFAGGKDTLLADDLTGESNDDWHDILSHSSNRRIPGFLLLILIFAVILFLVCGRERRHSLFSKLRSFLGFGRPTSPRSPRKKRSFPGKLFGSTVPMYERVLEEGDPASSFELADVDSDNDTSDSADGSRVGRTSGWATPQLKLGNLADGGSGYFGNVVEQGQGLGLGPPSVVFGNAMERAGLMSRTDSKERLALSAAPGHRSRTGSPNRFRMPLKANVD</sequence>
<feature type="compositionally biased region" description="Acidic residues" evidence="4">
    <location>
        <begin position="1078"/>
        <end position="1088"/>
    </location>
</feature>
<dbReference type="Pfam" id="PF00135">
    <property type="entry name" value="COesterase"/>
    <property type="match status" value="2"/>
</dbReference>
<reference evidence="8" key="1">
    <citation type="submission" date="2022-10" db="EMBL/GenBank/DDBJ databases">
        <title>Culturing micro-colonial fungi from biological soil crusts in the Mojave desert and describing Neophaeococcomyces mojavensis, and introducing the new genera and species Taxawa tesnikishii.</title>
        <authorList>
            <person name="Kurbessoian T."/>
            <person name="Stajich J.E."/>
        </authorList>
    </citation>
    <scope>NUCLEOTIDE SEQUENCE</scope>
    <source>
        <strain evidence="8">TK_1</strain>
    </source>
</reference>
<comment type="caution">
    <text evidence="8">The sequence shown here is derived from an EMBL/GenBank/DDBJ whole genome shotgun (WGS) entry which is preliminary data.</text>
</comment>
<dbReference type="PANTHER" id="PTHR11782:SF121">
    <property type="entry name" value="NUCLEOSIDE-DIPHOSPHATASE MIG-23"/>
    <property type="match status" value="1"/>
</dbReference>
<dbReference type="Gene3D" id="3.40.50.1820">
    <property type="entry name" value="alpha/beta hydrolase"/>
    <property type="match status" value="2"/>
</dbReference>
<accession>A0ABQ9P7I3</accession>
<protein>
    <submittedName>
        <fullName evidence="8">Golgi apyrase</fullName>
        <ecNumber evidence="8">3.6.1.5</ecNumber>
    </submittedName>
</protein>
<dbReference type="InterPro" id="IPR002018">
    <property type="entry name" value="CarbesteraseB"/>
</dbReference>
<keyword evidence="2 3" id="KW-0378">Hydrolase</keyword>
<dbReference type="SUPFAM" id="SSF53474">
    <property type="entry name" value="alpha/beta-Hydrolases"/>
    <property type="match status" value="1"/>
</dbReference>
<evidence type="ECO:0000256" key="2">
    <source>
        <dbReference type="ARBA" id="ARBA00022801"/>
    </source>
</evidence>
<evidence type="ECO:0000313" key="8">
    <source>
        <dbReference type="EMBL" id="KAJ9669580.1"/>
    </source>
</evidence>
<dbReference type="CDD" id="cd24039">
    <property type="entry name" value="ASKHA_NBD_YND1-like"/>
    <property type="match status" value="1"/>
</dbReference>
<dbReference type="GO" id="GO:0004050">
    <property type="term" value="F:apyrase activity"/>
    <property type="evidence" value="ECO:0007669"/>
    <property type="project" value="UniProtKB-EC"/>
</dbReference>
<feature type="region of interest" description="Disordered" evidence="4">
    <location>
        <begin position="1075"/>
        <end position="1099"/>
    </location>
</feature>
<dbReference type="EC" id="3.6.1.5" evidence="8"/>
<dbReference type="Proteomes" id="UP001172684">
    <property type="component" value="Unassembled WGS sequence"/>
</dbReference>
<organism evidence="8 9">
    <name type="scientific">Coniosporium apollinis</name>
    <dbReference type="NCBI Taxonomy" id="61459"/>
    <lineage>
        <taxon>Eukaryota</taxon>
        <taxon>Fungi</taxon>
        <taxon>Dikarya</taxon>
        <taxon>Ascomycota</taxon>
        <taxon>Pezizomycotina</taxon>
        <taxon>Dothideomycetes</taxon>
        <taxon>Dothideomycetes incertae sedis</taxon>
        <taxon>Coniosporium</taxon>
    </lineage>
</organism>
<name>A0ABQ9P7I3_9PEZI</name>
<keyword evidence="5" id="KW-0812">Transmembrane</keyword>
<evidence type="ECO:0000256" key="6">
    <source>
        <dbReference type="SAM" id="SignalP"/>
    </source>
</evidence>
<feature type="chain" id="PRO_5045714825" evidence="6">
    <location>
        <begin position="21"/>
        <end position="1184"/>
    </location>
</feature>
<dbReference type="PANTHER" id="PTHR11782">
    <property type="entry name" value="ADENOSINE/GUANOSINE DIPHOSPHATASE"/>
    <property type="match status" value="1"/>
</dbReference>
<feature type="domain" description="Carboxylesterase type B" evidence="7">
    <location>
        <begin position="26"/>
        <end position="183"/>
    </location>
</feature>
<dbReference type="Gene3D" id="3.30.420.150">
    <property type="entry name" value="Exopolyphosphatase. Domain 2"/>
    <property type="match status" value="1"/>
</dbReference>
<feature type="domain" description="Carboxylesterase type B" evidence="7">
    <location>
        <begin position="216"/>
        <end position="466"/>
    </location>
</feature>
<dbReference type="Pfam" id="PF01150">
    <property type="entry name" value="GDA1_CD39"/>
    <property type="match status" value="1"/>
</dbReference>
<keyword evidence="6" id="KW-0732">Signal</keyword>
<dbReference type="Gene3D" id="3.30.420.40">
    <property type="match status" value="1"/>
</dbReference>
<evidence type="ECO:0000313" key="9">
    <source>
        <dbReference type="Proteomes" id="UP001172684"/>
    </source>
</evidence>
<feature type="transmembrane region" description="Helical" evidence="5">
    <location>
        <begin position="999"/>
        <end position="1018"/>
    </location>
</feature>
<keyword evidence="5" id="KW-1133">Transmembrane helix</keyword>
<evidence type="ECO:0000256" key="4">
    <source>
        <dbReference type="SAM" id="MobiDB-lite"/>
    </source>
</evidence>
<dbReference type="EMBL" id="JAPDRL010000002">
    <property type="protein sequence ID" value="KAJ9669580.1"/>
    <property type="molecule type" value="Genomic_DNA"/>
</dbReference>
<dbReference type="InterPro" id="IPR029058">
    <property type="entry name" value="AB_hydrolase_fold"/>
</dbReference>
<feature type="region of interest" description="Disordered" evidence="4">
    <location>
        <begin position="1159"/>
        <end position="1184"/>
    </location>
</feature>